<accession>A0A8S1NRR1</accession>
<name>A0A8S1NRR1_PARPR</name>
<comment type="caution">
    <text evidence="2">The sequence shown here is derived from an EMBL/GenBank/DDBJ whole genome shotgun (WGS) entry which is preliminary data.</text>
</comment>
<evidence type="ECO:0000313" key="2">
    <source>
        <dbReference type="EMBL" id="CAD8094570.1"/>
    </source>
</evidence>
<feature type="transmembrane region" description="Helical" evidence="1">
    <location>
        <begin position="156"/>
        <end position="183"/>
    </location>
</feature>
<organism evidence="2 3">
    <name type="scientific">Paramecium primaurelia</name>
    <dbReference type="NCBI Taxonomy" id="5886"/>
    <lineage>
        <taxon>Eukaryota</taxon>
        <taxon>Sar</taxon>
        <taxon>Alveolata</taxon>
        <taxon>Ciliophora</taxon>
        <taxon>Intramacronucleata</taxon>
        <taxon>Oligohymenophorea</taxon>
        <taxon>Peniculida</taxon>
        <taxon>Parameciidae</taxon>
        <taxon>Paramecium</taxon>
    </lineage>
</organism>
<evidence type="ECO:0000313" key="3">
    <source>
        <dbReference type="Proteomes" id="UP000688137"/>
    </source>
</evidence>
<feature type="transmembrane region" description="Helical" evidence="1">
    <location>
        <begin position="12"/>
        <end position="30"/>
    </location>
</feature>
<dbReference type="Proteomes" id="UP000688137">
    <property type="component" value="Unassembled WGS sequence"/>
</dbReference>
<sequence>MQKSLYFYIDSILYWLVIFKLNSIVEYFYYTKLYQSLNNTVLQDNHSIELQQKQQKVQIRQYNLNNIKYQSKPLGYQLLKLRFEQLFEFGRYRKTIFHPYRTNLIRSCIKTQKDSLYVIFQCFNQSNAQNLGFLCINDYGTIRCLLQQFSYFLNDIFINIIVLICGRVYLMFNSIDIITIYSINYIMKYVKVKKIEL</sequence>
<proteinExistence type="predicted"/>
<keyword evidence="1" id="KW-0812">Transmembrane</keyword>
<reference evidence="2" key="1">
    <citation type="submission" date="2021-01" db="EMBL/GenBank/DDBJ databases">
        <authorList>
            <consortium name="Genoscope - CEA"/>
            <person name="William W."/>
        </authorList>
    </citation>
    <scope>NUCLEOTIDE SEQUENCE</scope>
</reference>
<keyword evidence="1" id="KW-1133">Transmembrane helix</keyword>
<keyword evidence="3" id="KW-1185">Reference proteome</keyword>
<evidence type="ECO:0008006" key="4">
    <source>
        <dbReference type="Google" id="ProtNLM"/>
    </source>
</evidence>
<keyword evidence="1" id="KW-0472">Membrane</keyword>
<protein>
    <recommendedName>
        <fullName evidence="4">Transmembrane protein</fullName>
    </recommendedName>
</protein>
<dbReference type="EMBL" id="CAJJDM010000099">
    <property type="protein sequence ID" value="CAD8094570.1"/>
    <property type="molecule type" value="Genomic_DNA"/>
</dbReference>
<dbReference type="AlphaFoldDB" id="A0A8S1NRR1"/>
<evidence type="ECO:0000256" key="1">
    <source>
        <dbReference type="SAM" id="Phobius"/>
    </source>
</evidence>
<gene>
    <name evidence="2" type="ORF">PPRIM_AZ9-3.1.T0960086</name>
</gene>